<proteinExistence type="inferred from homology"/>
<organism evidence="4 5">
    <name type="scientific">Anaeromyxobacter oryzae</name>
    <dbReference type="NCBI Taxonomy" id="2918170"/>
    <lineage>
        <taxon>Bacteria</taxon>
        <taxon>Pseudomonadati</taxon>
        <taxon>Myxococcota</taxon>
        <taxon>Myxococcia</taxon>
        <taxon>Myxococcales</taxon>
        <taxon>Cystobacterineae</taxon>
        <taxon>Anaeromyxobacteraceae</taxon>
        <taxon>Anaeromyxobacter</taxon>
    </lineage>
</organism>
<dbReference type="Gene3D" id="3.30.2350.10">
    <property type="entry name" value="Pseudouridine synthase"/>
    <property type="match status" value="1"/>
</dbReference>
<dbReference type="CDD" id="cd02869">
    <property type="entry name" value="PseudoU_synth_RluA_like"/>
    <property type="match status" value="1"/>
</dbReference>
<evidence type="ECO:0000313" key="4">
    <source>
        <dbReference type="EMBL" id="BDG06703.1"/>
    </source>
</evidence>
<protein>
    <recommendedName>
        <fullName evidence="3">Pseudouridine synthase RsuA/RluA-like domain-containing protein</fullName>
    </recommendedName>
</protein>
<dbReference type="PANTHER" id="PTHR21600">
    <property type="entry name" value="MITOCHONDRIAL RNA PSEUDOURIDINE SYNTHASE"/>
    <property type="match status" value="1"/>
</dbReference>
<dbReference type="InterPro" id="IPR006145">
    <property type="entry name" value="PsdUridine_synth_RsuA/RluA"/>
</dbReference>
<keyword evidence="2" id="KW-0413">Isomerase</keyword>
<sequence>MTAPAVLHEDGYVLAVDKPPGRLVIPGRQGGEPSLREELEASHGRLWVVHRLDRGTSGVLVFARTAEAHRTLNLAFDRGEPRKRYLALVRGSPPPERRIDVPIAPARRGRMRPARSGDPRGKPSATVVRLVETFPARPWAGGALALVEALPETGRTHQIRVHLADAGWPLAVDPDYGQEEPLRGPDARILLGRTPLHASRLELRHPATGAALVLEAPLPADLAETLAALRG</sequence>
<name>A0ABN6N4C6_9BACT</name>
<dbReference type="SUPFAM" id="SSF55120">
    <property type="entry name" value="Pseudouridine synthase"/>
    <property type="match status" value="1"/>
</dbReference>
<dbReference type="RefSeq" id="WP_248357183.1">
    <property type="nucleotide sequence ID" value="NZ_AP025591.1"/>
</dbReference>
<comment type="similarity">
    <text evidence="1">Belongs to the pseudouridine synthase RluA family.</text>
</comment>
<gene>
    <name evidence="4" type="ORF">AMOR_56990</name>
</gene>
<dbReference type="InterPro" id="IPR006224">
    <property type="entry name" value="PsdUridine_synth_RluA-like_CS"/>
</dbReference>
<dbReference type="Pfam" id="PF00849">
    <property type="entry name" value="PseudoU_synth_2"/>
    <property type="match status" value="1"/>
</dbReference>
<dbReference type="Proteomes" id="UP001162891">
    <property type="component" value="Chromosome"/>
</dbReference>
<dbReference type="EMBL" id="AP025591">
    <property type="protein sequence ID" value="BDG06703.1"/>
    <property type="molecule type" value="Genomic_DNA"/>
</dbReference>
<dbReference type="PANTHER" id="PTHR21600:SF44">
    <property type="entry name" value="RIBOSOMAL LARGE SUBUNIT PSEUDOURIDINE SYNTHASE D"/>
    <property type="match status" value="1"/>
</dbReference>
<accession>A0ABN6N4C6</accession>
<dbReference type="InterPro" id="IPR050188">
    <property type="entry name" value="RluA_PseudoU_synthase"/>
</dbReference>
<dbReference type="InterPro" id="IPR020103">
    <property type="entry name" value="PsdUridine_synth_cat_dom_sf"/>
</dbReference>
<keyword evidence="5" id="KW-1185">Reference proteome</keyword>
<evidence type="ECO:0000256" key="1">
    <source>
        <dbReference type="ARBA" id="ARBA00010876"/>
    </source>
</evidence>
<evidence type="ECO:0000313" key="5">
    <source>
        <dbReference type="Proteomes" id="UP001162891"/>
    </source>
</evidence>
<evidence type="ECO:0000259" key="3">
    <source>
        <dbReference type="Pfam" id="PF00849"/>
    </source>
</evidence>
<feature type="domain" description="Pseudouridine synthase RsuA/RluA-like" evidence="3">
    <location>
        <begin position="13"/>
        <end position="164"/>
    </location>
</feature>
<evidence type="ECO:0000256" key="2">
    <source>
        <dbReference type="ARBA" id="ARBA00023235"/>
    </source>
</evidence>
<reference evidence="5" key="1">
    <citation type="journal article" date="2022" name="Int. J. Syst. Evol. Microbiol.">
        <title>Anaeromyxobacter oryzae sp. nov., Anaeromyxobacter diazotrophicus sp. nov. and Anaeromyxobacter paludicola sp. nov., isolated from paddy soils.</title>
        <authorList>
            <person name="Itoh H."/>
            <person name="Xu Z."/>
            <person name="Mise K."/>
            <person name="Masuda Y."/>
            <person name="Ushijima N."/>
            <person name="Hayakawa C."/>
            <person name="Shiratori Y."/>
            <person name="Senoo K."/>
        </authorList>
    </citation>
    <scope>NUCLEOTIDE SEQUENCE [LARGE SCALE GENOMIC DNA]</scope>
    <source>
        <strain evidence="5">Red232</strain>
    </source>
</reference>
<dbReference type="PROSITE" id="PS01129">
    <property type="entry name" value="PSI_RLU"/>
    <property type="match status" value="1"/>
</dbReference>